<accession>A0A9Q8IPK1</accession>
<evidence type="ECO:0000256" key="3">
    <source>
        <dbReference type="ARBA" id="ARBA00022723"/>
    </source>
</evidence>
<dbReference type="Gene3D" id="2.60.260.20">
    <property type="entry name" value="Urease metallochaperone UreE, N-terminal domain"/>
    <property type="match status" value="2"/>
</dbReference>
<comment type="function">
    <text evidence="11">Participates actively in the response to hyperosmotic and heat shock by preventing the aggregation of stress-denatured proteins and by disaggregating proteins, also in an autonomous, DnaK-independent fashion. Unfolded proteins bind initially to DnaJ; upon interaction with the DnaJ-bound protein, DnaK hydrolyzes its bound ATP, resulting in the formation of a stable complex. GrpE releases ADP from DnaK; ATP binding to DnaK triggers the release of the substrate protein, thus completing the reaction cycle. Several rounds of ATP-dependent interactions between DnaJ, DnaK and GrpE are required for fully efficient folding. Also involved, together with DnaK and GrpE, in the DNA replication of plasmids through activation of initiation proteins.</text>
</comment>
<dbReference type="PRINTS" id="PR00625">
    <property type="entry name" value="JDOMAIN"/>
</dbReference>
<evidence type="ECO:0000256" key="9">
    <source>
        <dbReference type="ARBA" id="ARBA00061004"/>
    </source>
</evidence>
<dbReference type="InterPro" id="IPR018253">
    <property type="entry name" value="DnaJ_domain_CS"/>
</dbReference>
<feature type="domain" description="J" evidence="14">
    <location>
        <begin position="5"/>
        <end position="69"/>
    </location>
</feature>
<keyword evidence="2 11" id="KW-0235">DNA replication</keyword>
<dbReference type="FunFam" id="2.60.260.20:FF:000005">
    <property type="entry name" value="Chaperone protein dnaJ 1, mitochondrial"/>
    <property type="match status" value="1"/>
</dbReference>
<feature type="repeat" description="CXXCXGXG motif" evidence="11">
    <location>
        <begin position="175"/>
        <end position="182"/>
    </location>
</feature>
<comment type="caution">
    <text evidence="16">The sequence shown here is derived from an EMBL/GenBank/DDBJ whole genome shotgun (WGS) entry which is preliminary data.</text>
</comment>
<feature type="binding site" evidence="11">
    <location>
        <position position="175"/>
    </location>
    <ligand>
        <name>Zn(2+)</name>
        <dbReference type="ChEBI" id="CHEBI:29105"/>
        <label>2</label>
    </ligand>
</feature>
<feature type="repeat" description="CXXCXGXG motif" evidence="11">
    <location>
        <begin position="201"/>
        <end position="208"/>
    </location>
</feature>
<comment type="domain">
    <text evidence="11">The J domain is necessary and sufficient to stimulate DnaK ATPase activity. Zinc center 1 plays an important role in the autonomous, DnaK-independent chaperone activity of DnaJ. Zinc center 2 is essential for interaction with DnaK and for DnaJ activity.</text>
</comment>
<dbReference type="Gene3D" id="2.10.230.10">
    <property type="entry name" value="Heat shock protein DnaJ, cysteine-rich domain"/>
    <property type="match status" value="1"/>
</dbReference>
<feature type="repeat" description="CXXCXGXG motif" evidence="11">
    <location>
        <begin position="215"/>
        <end position="222"/>
    </location>
</feature>
<organism evidence="16 17">
    <name type="scientific">Apilactobacillus micheneri</name>
    <dbReference type="NCBI Taxonomy" id="1899430"/>
    <lineage>
        <taxon>Bacteria</taxon>
        <taxon>Bacillati</taxon>
        <taxon>Bacillota</taxon>
        <taxon>Bacilli</taxon>
        <taxon>Lactobacillales</taxon>
        <taxon>Lactobacillaceae</taxon>
        <taxon>Apilactobacillus</taxon>
    </lineage>
</organism>
<reference evidence="16" key="1">
    <citation type="submission" date="2018-08" db="EMBL/GenBank/DDBJ databases">
        <title>Comparative genomics of wild bee and flower associated Lactobacillus reveals potential adaptation to the bee host.</title>
        <authorList>
            <person name="Vuong H.Q."/>
            <person name="Mcfrederick Q.S."/>
        </authorList>
    </citation>
    <scope>NUCLEOTIDE SEQUENCE</scope>
    <source>
        <strain evidence="16">HV_63</strain>
    </source>
</reference>
<feature type="compositionally biased region" description="Basic and acidic residues" evidence="13">
    <location>
        <begin position="118"/>
        <end position="129"/>
    </location>
</feature>
<dbReference type="CDD" id="cd06257">
    <property type="entry name" value="DnaJ"/>
    <property type="match status" value="1"/>
</dbReference>
<dbReference type="GO" id="GO:0005524">
    <property type="term" value="F:ATP binding"/>
    <property type="evidence" value="ECO:0007669"/>
    <property type="project" value="InterPro"/>
</dbReference>
<dbReference type="Pfam" id="PF01556">
    <property type="entry name" value="DnaJ_C"/>
    <property type="match status" value="1"/>
</dbReference>
<dbReference type="NCBIfam" id="NF008035">
    <property type="entry name" value="PRK10767.1"/>
    <property type="match status" value="1"/>
</dbReference>
<dbReference type="FunFam" id="1.10.287.110:FF:000031">
    <property type="entry name" value="Molecular chaperone DnaJ"/>
    <property type="match status" value="1"/>
</dbReference>
<dbReference type="InterPro" id="IPR012724">
    <property type="entry name" value="DnaJ"/>
</dbReference>
<evidence type="ECO:0000259" key="14">
    <source>
        <dbReference type="PROSITE" id="PS50076"/>
    </source>
</evidence>
<dbReference type="InterPro" id="IPR008971">
    <property type="entry name" value="HSP40/DnaJ_pept-bd"/>
</dbReference>
<dbReference type="Proteomes" id="UP000784700">
    <property type="component" value="Unassembled WGS sequence"/>
</dbReference>
<dbReference type="GO" id="GO:0051082">
    <property type="term" value="F:unfolded protein binding"/>
    <property type="evidence" value="ECO:0007669"/>
    <property type="project" value="UniProtKB-UniRule"/>
</dbReference>
<dbReference type="InterPro" id="IPR036869">
    <property type="entry name" value="J_dom_sf"/>
</dbReference>
<dbReference type="GO" id="GO:0009408">
    <property type="term" value="P:response to heat"/>
    <property type="evidence" value="ECO:0007669"/>
    <property type="project" value="InterPro"/>
</dbReference>
<dbReference type="InterPro" id="IPR002939">
    <property type="entry name" value="DnaJ_C"/>
</dbReference>
<evidence type="ECO:0000256" key="7">
    <source>
        <dbReference type="ARBA" id="ARBA00023016"/>
    </source>
</evidence>
<feature type="binding site" evidence="11">
    <location>
        <position position="161"/>
    </location>
    <ligand>
        <name>Zn(2+)</name>
        <dbReference type="ChEBI" id="CHEBI:29105"/>
        <label>1</label>
    </ligand>
</feature>
<feature type="binding site" evidence="11">
    <location>
        <position position="158"/>
    </location>
    <ligand>
        <name>Zn(2+)</name>
        <dbReference type="ChEBI" id="CHEBI:29105"/>
        <label>1</label>
    </ligand>
</feature>
<sequence length="388" mass="41714">MAEKDYYGLLGISKDASQDDIKHAYRKMSKKYHPDINKAPGAEKKFKEINEAYEVLSDPQKRQNYDQFGSADGPAGGGFGGAGGSGGGFGGFGGFGGTGGGGFDDIFSQFFGGGGQRARRDPNAPKPGRDLQYQMSIKFEDAIFGKKTTIKYNRQAQCNTCKGSGAKPGTKPETCHNCSGSGYVISVQNTPLGRMQTQHPCPVCNGTGKEIKEKCPTCGGSGHKQESHEVEVNIPAGVDDGQQMRLQNQGEAGTNGGPYGDLFIIFQVKPSKDFERHGYNLDYNQPISFVQATLGSEIDVKTVYGDVKLNIPAGTQSGTTFRLRGKGVQRLNSSSKGDQLVHVKIDTPKSLNRDQKQALRAFAEASGEKGYKNGGFFEKMKDAINGKK</sequence>
<dbReference type="CDD" id="cd10719">
    <property type="entry name" value="DnaJ_zf"/>
    <property type="match status" value="1"/>
</dbReference>
<evidence type="ECO:0000256" key="8">
    <source>
        <dbReference type="ARBA" id="ARBA00023186"/>
    </source>
</evidence>
<dbReference type="InterPro" id="IPR001623">
    <property type="entry name" value="DnaJ_domain"/>
</dbReference>
<dbReference type="FunFam" id="2.10.230.10:FF:000002">
    <property type="entry name" value="Molecular chaperone DnaJ"/>
    <property type="match status" value="1"/>
</dbReference>
<dbReference type="SUPFAM" id="SSF49493">
    <property type="entry name" value="HSP40/DnaJ peptide-binding domain"/>
    <property type="match status" value="2"/>
</dbReference>
<feature type="binding site" evidence="11">
    <location>
        <position position="178"/>
    </location>
    <ligand>
        <name>Zn(2+)</name>
        <dbReference type="ChEBI" id="CHEBI:29105"/>
        <label>2</label>
    </ligand>
</feature>
<keyword evidence="6 11" id="KW-0862">Zinc</keyword>
<comment type="subunit">
    <text evidence="11">Homodimer.</text>
</comment>
<comment type="similarity">
    <text evidence="9 11">Belongs to the DnaJ family.</text>
</comment>
<evidence type="ECO:0000256" key="6">
    <source>
        <dbReference type="ARBA" id="ARBA00022833"/>
    </source>
</evidence>
<evidence type="ECO:0000256" key="2">
    <source>
        <dbReference type="ARBA" id="ARBA00022705"/>
    </source>
</evidence>
<dbReference type="NCBIfam" id="TIGR02349">
    <property type="entry name" value="DnaJ_bact"/>
    <property type="match status" value="1"/>
</dbReference>
<keyword evidence="5 11" id="KW-0863">Zinc-finger</keyword>
<dbReference type="GO" id="GO:0005737">
    <property type="term" value="C:cytoplasm"/>
    <property type="evidence" value="ECO:0007669"/>
    <property type="project" value="UniProtKB-SubCell"/>
</dbReference>
<keyword evidence="3 11" id="KW-0479">Metal-binding</keyword>
<dbReference type="GO" id="GO:0008270">
    <property type="term" value="F:zinc ion binding"/>
    <property type="evidence" value="ECO:0007669"/>
    <property type="project" value="UniProtKB-UniRule"/>
</dbReference>
<feature type="region of interest" description="Disordered" evidence="13">
    <location>
        <begin position="111"/>
        <end position="130"/>
    </location>
</feature>
<dbReference type="InterPro" id="IPR036410">
    <property type="entry name" value="HSP_DnaJ_Cys-rich_dom_sf"/>
</dbReference>
<dbReference type="GO" id="GO:0006260">
    <property type="term" value="P:DNA replication"/>
    <property type="evidence" value="ECO:0007669"/>
    <property type="project" value="UniProtKB-KW"/>
</dbReference>
<dbReference type="EMBL" id="QUBG01000002">
    <property type="protein sequence ID" value="TPR45146.1"/>
    <property type="molecule type" value="Genomic_DNA"/>
</dbReference>
<dbReference type="PROSITE" id="PS00636">
    <property type="entry name" value="DNAJ_1"/>
    <property type="match status" value="1"/>
</dbReference>
<evidence type="ECO:0000256" key="5">
    <source>
        <dbReference type="ARBA" id="ARBA00022771"/>
    </source>
</evidence>
<proteinExistence type="inferred from homology"/>
<dbReference type="Gene3D" id="1.10.287.110">
    <property type="entry name" value="DnaJ domain"/>
    <property type="match status" value="1"/>
</dbReference>
<evidence type="ECO:0000256" key="10">
    <source>
        <dbReference type="ARBA" id="ARBA00067609"/>
    </source>
</evidence>
<evidence type="ECO:0000256" key="12">
    <source>
        <dbReference type="PROSITE-ProRule" id="PRU00546"/>
    </source>
</evidence>
<dbReference type="Pfam" id="PF00684">
    <property type="entry name" value="DnaJ_CXXCXGXG"/>
    <property type="match status" value="1"/>
</dbReference>
<dbReference type="CDD" id="cd10747">
    <property type="entry name" value="DnaJ_C"/>
    <property type="match status" value="1"/>
</dbReference>
<evidence type="ECO:0000256" key="11">
    <source>
        <dbReference type="HAMAP-Rule" id="MF_01152"/>
    </source>
</evidence>
<evidence type="ECO:0000256" key="1">
    <source>
        <dbReference type="ARBA" id="ARBA00022490"/>
    </source>
</evidence>
<dbReference type="NCBIfam" id="NF010869">
    <property type="entry name" value="PRK14276.1"/>
    <property type="match status" value="1"/>
</dbReference>
<dbReference type="PANTHER" id="PTHR43096">
    <property type="entry name" value="DNAJ HOMOLOG 1, MITOCHONDRIAL-RELATED"/>
    <property type="match status" value="1"/>
</dbReference>
<keyword evidence="8 11" id="KW-0143">Chaperone</keyword>
<dbReference type="PANTHER" id="PTHR43096:SF48">
    <property type="entry name" value="CHAPERONE PROTEIN DNAJ"/>
    <property type="match status" value="1"/>
</dbReference>
<evidence type="ECO:0000256" key="13">
    <source>
        <dbReference type="SAM" id="MobiDB-lite"/>
    </source>
</evidence>
<keyword evidence="1 11" id="KW-0963">Cytoplasm</keyword>
<gene>
    <name evidence="11" type="primary">dnaJ</name>
    <name evidence="16" type="ORF">DY130_02840</name>
</gene>
<name>A0A9Q8IPK1_9LACO</name>
<keyword evidence="4 11" id="KW-0677">Repeat</keyword>
<protein>
    <recommendedName>
        <fullName evidence="10 11">Chaperone protein DnaJ</fullName>
    </recommendedName>
</protein>
<dbReference type="Pfam" id="PF00226">
    <property type="entry name" value="DnaJ"/>
    <property type="match status" value="1"/>
</dbReference>
<feature type="binding site" evidence="11">
    <location>
        <position position="218"/>
    </location>
    <ligand>
        <name>Zn(2+)</name>
        <dbReference type="ChEBI" id="CHEBI:29105"/>
        <label>1</label>
    </ligand>
</feature>
<feature type="binding site" evidence="11">
    <location>
        <position position="215"/>
    </location>
    <ligand>
        <name>Zn(2+)</name>
        <dbReference type="ChEBI" id="CHEBI:29105"/>
        <label>1</label>
    </ligand>
</feature>
<dbReference type="InterPro" id="IPR001305">
    <property type="entry name" value="HSP_DnaJ_Cys-rich_dom"/>
</dbReference>
<dbReference type="GO" id="GO:0042026">
    <property type="term" value="P:protein refolding"/>
    <property type="evidence" value="ECO:0007669"/>
    <property type="project" value="TreeGrafter"/>
</dbReference>
<feature type="repeat" description="CXXCXGXG motif" evidence="11">
    <location>
        <begin position="158"/>
        <end position="165"/>
    </location>
</feature>
<evidence type="ECO:0000256" key="4">
    <source>
        <dbReference type="ARBA" id="ARBA00022737"/>
    </source>
</evidence>
<dbReference type="GO" id="GO:0031072">
    <property type="term" value="F:heat shock protein binding"/>
    <property type="evidence" value="ECO:0007669"/>
    <property type="project" value="InterPro"/>
</dbReference>
<feature type="binding site" evidence="11">
    <location>
        <position position="204"/>
    </location>
    <ligand>
        <name>Zn(2+)</name>
        <dbReference type="ChEBI" id="CHEBI:29105"/>
        <label>2</label>
    </ligand>
</feature>
<feature type="domain" description="CR-type" evidence="15">
    <location>
        <begin position="145"/>
        <end position="227"/>
    </location>
</feature>
<dbReference type="PROSITE" id="PS51188">
    <property type="entry name" value="ZF_CR"/>
    <property type="match status" value="1"/>
</dbReference>
<evidence type="ECO:0000259" key="15">
    <source>
        <dbReference type="PROSITE" id="PS51188"/>
    </source>
</evidence>
<dbReference type="HAMAP" id="MF_01152">
    <property type="entry name" value="DnaJ"/>
    <property type="match status" value="1"/>
</dbReference>
<dbReference type="RefSeq" id="WP_140936192.1">
    <property type="nucleotide sequence ID" value="NZ_QUBF01000002.1"/>
</dbReference>
<dbReference type="SMART" id="SM00271">
    <property type="entry name" value="DnaJ"/>
    <property type="match status" value="1"/>
</dbReference>
<evidence type="ECO:0000313" key="16">
    <source>
        <dbReference type="EMBL" id="TPR45146.1"/>
    </source>
</evidence>
<keyword evidence="7 11" id="KW-0346">Stress response</keyword>
<dbReference type="SUPFAM" id="SSF46565">
    <property type="entry name" value="Chaperone J-domain"/>
    <property type="match status" value="1"/>
</dbReference>
<comment type="subcellular location">
    <subcellularLocation>
        <location evidence="11">Cytoplasm</location>
    </subcellularLocation>
</comment>
<dbReference type="SUPFAM" id="SSF57938">
    <property type="entry name" value="DnaJ/Hsp40 cysteine-rich domain"/>
    <property type="match status" value="1"/>
</dbReference>
<feature type="binding site" evidence="11">
    <location>
        <position position="201"/>
    </location>
    <ligand>
        <name>Zn(2+)</name>
        <dbReference type="ChEBI" id="CHEBI:29105"/>
        <label>2</label>
    </ligand>
</feature>
<dbReference type="PROSITE" id="PS50076">
    <property type="entry name" value="DNAJ_2"/>
    <property type="match status" value="1"/>
</dbReference>
<dbReference type="AlphaFoldDB" id="A0A9Q8IPK1"/>
<feature type="zinc finger region" description="CR-type" evidence="12">
    <location>
        <begin position="145"/>
        <end position="227"/>
    </location>
</feature>
<comment type="cofactor">
    <cofactor evidence="11">
        <name>Zn(2+)</name>
        <dbReference type="ChEBI" id="CHEBI:29105"/>
    </cofactor>
    <text evidence="11">Binds 2 Zn(2+) ions per monomer.</text>
</comment>
<evidence type="ECO:0000313" key="17">
    <source>
        <dbReference type="Proteomes" id="UP000784700"/>
    </source>
</evidence>